<sequence>MINVDLDEEQNPELWAFLKACERGKILSGTVASIRPFGVFVALDDGPQHPIFDGVGFVTYPELTWRHFDDVNDVVQVGQRVSGEFLQFDTWNGEARLSLKALQPDPYATTDLAAGQEILGTVAKVVPFGVFVQLTEDITGFLYTNEIDVTAGDEITVVVAEVDRLRRRTSLTRGTASSGWPDG</sequence>
<dbReference type="Pfam" id="PF00575">
    <property type="entry name" value="S1"/>
    <property type="match status" value="2"/>
</dbReference>
<dbReference type="PROSITE" id="PS50126">
    <property type="entry name" value="S1"/>
    <property type="match status" value="2"/>
</dbReference>
<evidence type="ECO:0000313" key="6">
    <source>
        <dbReference type="Proteomes" id="UP000256269"/>
    </source>
</evidence>
<dbReference type="OrthoDB" id="286090at2"/>
<dbReference type="GO" id="GO:0022627">
    <property type="term" value="C:cytosolic small ribosomal subunit"/>
    <property type="evidence" value="ECO:0007669"/>
    <property type="project" value="TreeGrafter"/>
</dbReference>
<dbReference type="SUPFAM" id="SSF50249">
    <property type="entry name" value="Nucleic acid-binding proteins"/>
    <property type="match status" value="2"/>
</dbReference>
<evidence type="ECO:0000256" key="1">
    <source>
        <dbReference type="ARBA" id="ARBA00006767"/>
    </source>
</evidence>
<dbReference type="InterPro" id="IPR012340">
    <property type="entry name" value="NA-bd_OB-fold"/>
</dbReference>
<accession>A0A3E0GXM4</accession>
<gene>
    <name evidence="5" type="ORF">BCF44_12056</name>
</gene>
<comment type="similarity">
    <text evidence="1">Belongs to the bacterial ribosomal protein bS1 family.</text>
</comment>
<evidence type="ECO:0000259" key="4">
    <source>
        <dbReference type="PROSITE" id="PS50126"/>
    </source>
</evidence>
<reference evidence="5 6" key="1">
    <citation type="submission" date="2018-08" db="EMBL/GenBank/DDBJ databases">
        <title>Genomic Encyclopedia of Archaeal and Bacterial Type Strains, Phase II (KMG-II): from individual species to whole genera.</title>
        <authorList>
            <person name="Goeker M."/>
        </authorList>
    </citation>
    <scope>NUCLEOTIDE SEQUENCE [LARGE SCALE GENOMIC DNA]</scope>
    <source>
        <strain evidence="5 6">DSM 45791</strain>
    </source>
</reference>
<dbReference type="RefSeq" id="WP_116180407.1">
    <property type="nucleotide sequence ID" value="NZ_CP144375.1"/>
</dbReference>
<protein>
    <submittedName>
        <fullName evidence="5">Small subunit ribosomal protein S1</fullName>
    </submittedName>
</protein>
<proteinExistence type="inferred from homology"/>
<keyword evidence="2 5" id="KW-0689">Ribosomal protein</keyword>
<dbReference type="Proteomes" id="UP000256269">
    <property type="component" value="Unassembled WGS sequence"/>
</dbReference>
<dbReference type="Gene3D" id="2.40.50.140">
    <property type="entry name" value="Nucleic acid-binding proteins"/>
    <property type="match status" value="2"/>
</dbReference>
<dbReference type="GO" id="GO:0006412">
    <property type="term" value="P:translation"/>
    <property type="evidence" value="ECO:0007669"/>
    <property type="project" value="TreeGrafter"/>
</dbReference>
<feature type="domain" description="S1 motif" evidence="4">
    <location>
        <begin position="115"/>
        <end position="174"/>
    </location>
</feature>
<dbReference type="CDD" id="cd00164">
    <property type="entry name" value="S1_like"/>
    <property type="match status" value="1"/>
</dbReference>
<organism evidence="5 6">
    <name type="scientific">Kutzneria buriramensis</name>
    <dbReference type="NCBI Taxonomy" id="1045776"/>
    <lineage>
        <taxon>Bacteria</taxon>
        <taxon>Bacillati</taxon>
        <taxon>Actinomycetota</taxon>
        <taxon>Actinomycetes</taxon>
        <taxon>Pseudonocardiales</taxon>
        <taxon>Pseudonocardiaceae</taxon>
        <taxon>Kutzneria</taxon>
    </lineage>
</organism>
<dbReference type="GO" id="GO:0003735">
    <property type="term" value="F:structural constituent of ribosome"/>
    <property type="evidence" value="ECO:0007669"/>
    <property type="project" value="TreeGrafter"/>
</dbReference>
<dbReference type="GO" id="GO:0003729">
    <property type="term" value="F:mRNA binding"/>
    <property type="evidence" value="ECO:0007669"/>
    <property type="project" value="TreeGrafter"/>
</dbReference>
<dbReference type="PANTHER" id="PTHR10724:SF7">
    <property type="entry name" value="SMALL RIBOSOMAL SUBUNIT PROTEIN BS1C"/>
    <property type="match status" value="1"/>
</dbReference>
<dbReference type="InterPro" id="IPR050437">
    <property type="entry name" value="Ribos_protein_bS1-like"/>
</dbReference>
<dbReference type="EMBL" id="QUNO01000020">
    <property type="protein sequence ID" value="REH32984.1"/>
    <property type="molecule type" value="Genomic_DNA"/>
</dbReference>
<dbReference type="InterPro" id="IPR003029">
    <property type="entry name" value="S1_domain"/>
</dbReference>
<evidence type="ECO:0000256" key="3">
    <source>
        <dbReference type="ARBA" id="ARBA00023274"/>
    </source>
</evidence>
<evidence type="ECO:0000256" key="2">
    <source>
        <dbReference type="ARBA" id="ARBA00022980"/>
    </source>
</evidence>
<comment type="caution">
    <text evidence="5">The sequence shown here is derived from an EMBL/GenBank/DDBJ whole genome shotgun (WGS) entry which is preliminary data.</text>
</comment>
<keyword evidence="3" id="KW-0687">Ribonucleoprotein</keyword>
<name>A0A3E0GXM4_9PSEU</name>
<evidence type="ECO:0000313" key="5">
    <source>
        <dbReference type="EMBL" id="REH32984.1"/>
    </source>
</evidence>
<dbReference type="SMART" id="SM00316">
    <property type="entry name" value="S1"/>
    <property type="match status" value="2"/>
</dbReference>
<dbReference type="PANTHER" id="PTHR10724">
    <property type="entry name" value="30S RIBOSOMAL PROTEIN S1"/>
    <property type="match status" value="1"/>
</dbReference>
<keyword evidence="6" id="KW-1185">Reference proteome</keyword>
<dbReference type="AlphaFoldDB" id="A0A3E0GXM4"/>
<feature type="domain" description="S1 motif" evidence="4">
    <location>
        <begin position="24"/>
        <end position="100"/>
    </location>
</feature>